<dbReference type="InterPro" id="IPR025559">
    <property type="entry name" value="Eis_dom"/>
</dbReference>
<dbReference type="Gene3D" id="3.40.630.30">
    <property type="match status" value="2"/>
</dbReference>
<dbReference type="SUPFAM" id="SSF55729">
    <property type="entry name" value="Acyl-CoA N-acyltransferases (Nat)"/>
    <property type="match status" value="1"/>
</dbReference>
<dbReference type="GO" id="GO:0034069">
    <property type="term" value="F:aminoglycoside N-acetyltransferase activity"/>
    <property type="evidence" value="ECO:0007669"/>
    <property type="project" value="TreeGrafter"/>
</dbReference>
<dbReference type="SUPFAM" id="SSF55718">
    <property type="entry name" value="SCP-like"/>
    <property type="match status" value="1"/>
</dbReference>
<dbReference type="PANTHER" id="PTHR37817:SF1">
    <property type="entry name" value="N-ACETYLTRANSFERASE EIS"/>
    <property type="match status" value="1"/>
</dbReference>
<name>A0A9X3RB93_9BACI</name>
<protein>
    <submittedName>
        <fullName evidence="2">GNAT family N-acetyltransferase</fullName>
        <ecNumber evidence="2">2.3.1.-</ecNumber>
    </submittedName>
</protein>
<dbReference type="EMBL" id="JAMKBI010000007">
    <property type="protein sequence ID" value="MCZ8533867.1"/>
    <property type="molecule type" value="Genomic_DNA"/>
</dbReference>
<dbReference type="Proteomes" id="UP001152172">
    <property type="component" value="Unassembled WGS sequence"/>
</dbReference>
<reference evidence="2" key="1">
    <citation type="submission" date="2022-05" db="EMBL/GenBank/DDBJ databases">
        <authorList>
            <person name="Colautti A."/>
            <person name="Iacumin L."/>
        </authorList>
    </citation>
    <scope>NUCLEOTIDE SEQUENCE</scope>
    <source>
        <strain evidence="2">DSM 30747</strain>
    </source>
</reference>
<gene>
    <name evidence="2" type="ORF">M9R61_11150</name>
</gene>
<evidence type="ECO:0000313" key="2">
    <source>
        <dbReference type="EMBL" id="MCZ8533867.1"/>
    </source>
</evidence>
<dbReference type="Pfam" id="PF13530">
    <property type="entry name" value="SCP2_2"/>
    <property type="match status" value="1"/>
</dbReference>
<dbReference type="Pfam" id="PF13527">
    <property type="entry name" value="Acetyltransf_9"/>
    <property type="match status" value="1"/>
</dbReference>
<dbReference type="InterPro" id="IPR000182">
    <property type="entry name" value="GNAT_dom"/>
</dbReference>
<proteinExistence type="predicted"/>
<dbReference type="InterPro" id="IPR041380">
    <property type="entry name" value="Acetyltransf_17"/>
</dbReference>
<dbReference type="RefSeq" id="WP_269922134.1">
    <property type="nucleotide sequence ID" value="NZ_JAMKBI010000007.1"/>
</dbReference>
<evidence type="ECO:0000313" key="3">
    <source>
        <dbReference type="Proteomes" id="UP001152172"/>
    </source>
</evidence>
<dbReference type="InterPro" id="IPR016181">
    <property type="entry name" value="Acyl_CoA_acyltransferase"/>
</dbReference>
<dbReference type="Gene3D" id="3.30.1050.10">
    <property type="entry name" value="SCP2 sterol-binding domain"/>
    <property type="match status" value="1"/>
</dbReference>
<accession>A0A9X3RB93</accession>
<dbReference type="EC" id="2.3.1.-" evidence="2"/>
<evidence type="ECO:0000259" key="1">
    <source>
        <dbReference type="PROSITE" id="PS51186"/>
    </source>
</evidence>
<keyword evidence="2" id="KW-0808">Transferase</keyword>
<feature type="domain" description="N-acetyltransferase" evidence="1">
    <location>
        <begin position="1"/>
        <end position="138"/>
    </location>
</feature>
<comment type="caution">
    <text evidence="2">The sequence shown here is derived from an EMBL/GenBank/DDBJ whole genome shotgun (WGS) entry which is preliminary data.</text>
</comment>
<sequence length="391" mass="46340">MKIQLVPATDYEQVHQLRDYSFPSKYEGTRRDDFQYWMENSTTIGAYDHQKLVGQLLVLPLNMTVQGVSYEMGGIGFVSTYPEYRNQGITKKLMIRSLEEMRKNHQYISVLAPFSVSFYRHFGWELFFDKLHYSIPAESFPQYGNRIDKMKRFSFEWIDEATFLEVQQFHNEQALRNNGGMQRDASWWKRIARREPDCHFAAYFDGETILGYIRYKIKNLTFTIQDFVTKDMQAEQAMWRFITSHKSSVHTIEGDTSTASHFGFYFEQPQFKKEVSQDVMVRIVDVFAFLKKYSWSKLNDSLYLYIQDTFAPWNEKLFHINKNGEIGIMEESLIDKKHILSLPITIFSAMIVGYLSIRETLLFAKHSIDEETEEKWKSAINFDPPTFYEYF</sequence>
<dbReference type="AlphaFoldDB" id="A0A9X3RB93"/>
<keyword evidence="2" id="KW-0012">Acyltransferase</keyword>
<dbReference type="CDD" id="cd04301">
    <property type="entry name" value="NAT_SF"/>
    <property type="match status" value="1"/>
</dbReference>
<dbReference type="GO" id="GO:0030649">
    <property type="term" value="P:aminoglycoside antibiotic catabolic process"/>
    <property type="evidence" value="ECO:0007669"/>
    <property type="project" value="TreeGrafter"/>
</dbReference>
<dbReference type="InterPro" id="IPR036527">
    <property type="entry name" value="SCP2_sterol-bd_dom_sf"/>
</dbReference>
<keyword evidence="3" id="KW-1185">Reference proteome</keyword>
<dbReference type="InterPro" id="IPR051554">
    <property type="entry name" value="Acetyltransferase_Eis"/>
</dbReference>
<dbReference type="PANTHER" id="PTHR37817">
    <property type="entry name" value="N-ACETYLTRANSFERASE EIS"/>
    <property type="match status" value="1"/>
</dbReference>
<organism evidence="2 3">
    <name type="scientific">Psychrobacillus psychrodurans</name>
    <dbReference type="NCBI Taxonomy" id="126157"/>
    <lineage>
        <taxon>Bacteria</taxon>
        <taxon>Bacillati</taxon>
        <taxon>Bacillota</taxon>
        <taxon>Bacilli</taxon>
        <taxon>Bacillales</taxon>
        <taxon>Bacillaceae</taxon>
        <taxon>Psychrobacillus</taxon>
    </lineage>
</organism>
<dbReference type="Pfam" id="PF17668">
    <property type="entry name" value="Acetyltransf_17"/>
    <property type="match status" value="1"/>
</dbReference>
<dbReference type="PROSITE" id="PS51186">
    <property type="entry name" value="GNAT"/>
    <property type="match status" value="1"/>
</dbReference>